<name>G0TVF4_TRYVY</name>
<gene>
    <name evidence="1" type="ORF">TVY486_0501290</name>
</gene>
<reference evidence="1" key="1">
    <citation type="journal article" date="2012" name="Proc. Natl. Acad. Sci. U.S.A.">
        <title>Antigenic diversity is generated by distinct evolutionary mechanisms in African trypanosome species.</title>
        <authorList>
            <person name="Jackson A.P."/>
            <person name="Berry A."/>
            <person name="Aslett M."/>
            <person name="Allison H.C."/>
            <person name="Burton P."/>
            <person name="Vavrova-Anderson J."/>
            <person name="Brown R."/>
            <person name="Browne H."/>
            <person name="Corton N."/>
            <person name="Hauser H."/>
            <person name="Gamble J."/>
            <person name="Gilderthorp R."/>
            <person name="Marcello L."/>
            <person name="McQuillan J."/>
            <person name="Otto T.D."/>
            <person name="Quail M.A."/>
            <person name="Sanders M.J."/>
            <person name="van Tonder A."/>
            <person name="Ginger M.L."/>
            <person name="Field M.C."/>
            <person name="Barry J.D."/>
            <person name="Hertz-Fowler C."/>
            <person name="Berriman M."/>
        </authorList>
    </citation>
    <scope>NUCLEOTIDE SEQUENCE</scope>
    <source>
        <strain evidence="1">Y486</strain>
    </source>
</reference>
<dbReference type="AlphaFoldDB" id="G0TVF4"/>
<organism evidence="1">
    <name type="scientific">Trypanosoma vivax (strain Y486)</name>
    <dbReference type="NCBI Taxonomy" id="1055687"/>
    <lineage>
        <taxon>Eukaryota</taxon>
        <taxon>Discoba</taxon>
        <taxon>Euglenozoa</taxon>
        <taxon>Kinetoplastea</taxon>
        <taxon>Metakinetoplastina</taxon>
        <taxon>Trypanosomatida</taxon>
        <taxon>Trypanosomatidae</taxon>
        <taxon>Trypanosoma</taxon>
        <taxon>Duttonella</taxon>
    </lineage>
</organism>
<dbReference type="InterPro" id="IPR015943">
    <property type="entry name" value="WD40/YVTN_repeat-like_dom_sf"/>
</dbReference>
<protein>
    <submittedName>
        <fullName evidence="1">Uncharacterized protein</fullName>
    </submittedName>
</protein>
<evidence type="ECO:0000313" key="1">
    <source>
        <dbReference type="EMBL" id="CCC47920.1"/>
    </source>
</evidence>
<dbReference type="EMBL" id="HE573021">
    <property type="protein sequence ID" value="CCC47920.1"/>
    <property type="molecule type" value="Genomic_DNA"/>
</dbReference>
<dbReference type="VEuPathDB" id="TriTrypDB:TvY486_0501290"/>
<sequence length="433" mass="46350">MALDKDVWGPLLLFPEKIAFASFIDIRQPDLKGQGGGGAAPSVSHHELENAFVCVLENRDVVFFCLTEKGDGTRVINRLTGPPCLKSKNWVKEAGSSSVSCCSLIPWDIVRFCYVDCATPLKCQMDFSDDSELDERANGQGNTASSTKRMHMRGVVGSSDGRVDVFSEHGFVFGFVAHDGPVLNVAVVPASSDRGESGGTEGSLQAMCGSLCFLTSSIFGIIYLWRGKDLSLQPTVVDQCPLLMRSICWCVVQPPTCPLQSGSADPANHSLIVYSKPGKRSFLHLRSTASLEETRDPVALPGSCFATTTAIASNGEVTLVAKKCRVFCVSSDEGEAHTVLKAKCTVNKLYICPPDSNDGEPLAVACDNGGTLYVVSLQSRDTISTYCTRSGGPVRSVSIRRSPLCLTVVNSNGFIEVFESSGHPNCPDNALQG</sequence>
<dbReference type="SUPFAM" id="SSF101908">
    <property type="entry name" value="Putative isomerase YbhE"/>
    <property type="match status" value="1"/>
</dbReference>
<dbReference type="Gene3D" id="2.130.10.10">
    <property type="entry name" value="YVTN repeat-like/Quinoprotein amine dehydrogenase"/>
    <property type="match status" value="1"/>
</dbReference>
<accession>G0TVF4</accession>
<proteinExistence type="predicted"/>